<keyword evidence="3 7" id="KW-0812">Transmembrane</keyword>
<dbReference type="Proteomes" id="UP001595776">
    <property type="component" value="Unassembled WGS sequence"/>
</dbReference>
<accession>A0ABV8UDP3</accession>
<feature type="transmembrane region" description="Helical" evidence="8">
    <location>
        <begin position="90"/>
        <end position="107"/>
    </location>
</feature>
<feature type="transmembrane region" description="Helical" evidence="8">
    <location>
        <begin position="168"/>
        <end position="188"/>
    </location>
</feature>
<evidence type="ECO:0000256" key="4">
    <source>
        <dbReference type="ARBA" id="ARBA00022856"/>
    </source>
</evidence>
<dbReference type="PROSITE" id="PS01023">
    <property type="entry name" value="PTR2_2"/>
    <property type="match status" value="1"/>
</dbReference>
<feature type="transmembrane region" description="Helical" evidence="8">
    <location>
        <begin position="406"/>
        <end position="428"/>
    </location>
</feature>
<feature type="transmembrane region" description="Helical" evidence="8">
    <location>
        <begin position="265"/>
        <end position="285"/>
    </location>
</feature>
<proteinExistence type="inferred from homology"/>
<dbReference type="NCBIfam" id="TIGR00924">
    <property type="entry name" value="yjdL_sub1_fam"/>
    <property type="match status" value="1"/>
</dbReference>
<keyword evidence="10" id="KW-1185">Reference proteome</keyword>
<feature type="transmembrane region" description="Helical" evidence="8">
    <location>
        <begin position="60"/>
        <end position="81"/>
    </location>
</feature>
<keyword evidence="4" id="KW-0653">Protein transport</keyword>
<comment type="similarity">
    <text evidence="2 7">Belongs to the major facilitator superfamily. Proton-dependent oligopeptide transporter (POT/PTR) (TC 2.A.17) family.</text>
</comment>
<comment type="caution">
    <text evidence="9">The sequence shown here is derived from an EMBL/GenBank/DDBJ whole genome shotgun (WGS) entry which is preliminary data.</text>
</comment>
<protein>
    <submittedName>
        <fullName evidence="9">Peptide MFS transporter</fullName>
    </submittedName>
</protein>
<dbReference type="CDD" id="cd17346">
    <property type="entry name" value="MFS_DtpA_like"/>
    <property type="match status" value="1"/>
</dbReference>
<keyword evidence="7" id="KW-0813">Transport</keyword>
<sequence>MSDTVVSTEGSQEKEFLGHPIGLTICFLTEMWERFSYYGMRALLILFLTKHFLFPAGEASLIYGAYTGLVYMLPVVGGYLADRYLGSRKAVTFGAILLVAGHISLAFEGPQAVIDAAGDVTRSDVHVSVFFLSLALIITGVGFLKANISTIVGALYGPNDPRRDGGFTIFYMGINLGSLLATMIVAGIGETYGWGYGFGLAGIGMLLGLVVFWKGQHLLEGRADPPNPEELKKPIFAGLSTEWLIYIGGLVAVGVMWWLVQNQALVGSLLGGTGALMVAIVLAYGFTKCTKEERERLWVATILIVFQVVFWALFEQQGSSLTLLADQQFNRDLGLFSLTAAQVQTMNPLFIVIFAPIFAWMWVKLSNRGLEPSTPAKFGIAMLLVGVGYLLFSYGLGLTDGPNKSFFWLFVIYLFMTLAELCLSPVGLSMITKLSVARLVGMMMGMWFLFTAFANFVAGFLSSLTGAEGHGTSSGELSVDATIELFHSVGLLAVGIGVVLFVLTPLMRKWMHGVH</sequence>
<dbReference type="InterPro" id="IPR036259">
    <property type="entry name" value="MFS_trans_sf"/>
</dbReference>
<dbReference type="PROSITE" id="PS01022">
    <property type="entry name" value="PTR2_1"/>
    <property type="match status" value="1"/>
</dbReference>
<evidence type="ECO:0000256" key="2">
    <source>
        <dbReference type="ARBA" id="ARBA00005982"/>
    </source>
</evidence>
<evidence type="ECO:0000256" key="3">
    <source>
        <dbReference type="ARBA" id="ARBA00022692"/>
    </source>
</evidence>
<comment type="subcellular location">
    <subcellularLocation>
        <location evidence="1 7">Membrane</location>
        <topology evidence="1 7">Multi-pass membrane protein</topology>
    </subcellularLocation>
</comment>
<dbReference type="Pfam" id="PF00854">
    <property type="entry name" value="PTR2"/>
    <property type="match status" value="1"/>
</dbReference>
<evidence type="ECO:0000313" key="10">
    <source>
        <dbReference type="Proteomes" id="UP001595776"/>
    </source>
</evidence>
<dbReference type="SUPFAM" id="SSF103473">
    <property type="entry name" value="MFS general substrate transporter"/>
    <property type="match status" value="1"/>
</dbReference>
<organism evidence="9 10">
    <name type="scientific">Kordiimonas lipolytica</name>
    <dbReference type="NCBI Taxonomy" id="1662421"/>
    <lineage>
        <taxon>Bacteria</taxon>
        <taxon>Pseudomonadati</taxon>
        <taxon>Pseudomonadota</taxon>
        <taxon>Alphaproteobacteria</taxon>
        <taxon>Kordiimonadales</taxon>
        <taxon>Kordiimonadaceae</taxon>
        <taxon>Kordiimonas</taxon>
    </lineage>
</organism>
<gene>
    <name evidence="9" type="ORF">ACFO5Q_14285</name>
</gene>
<name>A0ABV8UDP3_9PROT</name>
<evidence type="ECO:0000256" key="1">
    <source>
        <dbReference type="ARBA" id="ARBA00004141"/>
    </source>
</evidence>
<dbReference type="InterPro" id="IPR000109">
    <property type="entry name" value="POT_fam"/>
</dbReference>
<feature type="transmembrane region" description="Helical" evidence="8">
    <location>
        <begin position="127"/>
        <end position="156"/>
    </location>
</feature>
<dbReference type="InterPro" id="IPR005279">
    <property type="entry name" value="Dipep/tripep_permease"/>
</dbReference>
<dbReference type="EMBL" id="JBHSCR010000014">
    <property type="protein sequence ID" value="MFC4349019.1"/>
    <property type="molecule type" value="Genomic_DNA"/>
</dbReference>
<dbReference type="PANTHER" id="PTHR11654">
    <property type="entry name" value="OLIGOPEPTIDE TRANSPORTER-RELATED"/>
    <property type="match status" value="1"/>
</dbReference>
<feature type="transmembrane region" description="Helical" evidence="8">
    <location>
        <begin position="194"/>
        <end position="213"/>
    </location>
</feature>
<dbReference type="RefSeq" id="WP_068143772.1">
    <property type="nucleotide sequence ID" value="NZ_JBHSCR010000014.1"/>
</dbReference>
<feature type="transmembrane region" description="Helical" evidence="8">
    <location>
        <begin position="234"/>
        <end position="259"/>
    </location>
</feature>
<dbReference type="Gene3D" id="1.20.1250.20">
    <property type="entry name" value="MFS general substrate transporter like domains"/>
    <property type="match status" value="1"/>
</dbReference>
<keyword evidence="4" id="KW-0571">Peptide transport</keyword>
<feature type="transmembrane region" description="Helical" evidence="8">
    <location>
        <begin position="297"/>
        <end position="314"/>
    </location>
</feature>
<evidence type="ECO:0000256" key="8">
    <source>
        <dbReference type="SAM" id="Phobius"/>
    </source>
</evidence>
<feature type="transmembrane region" description="Helical" evidence="8">
    <location>
        <begin position="440"/>
        <end position="465"/>
    </location>
</feature>
<evidence type="ECO:0000256" key="7">
    <source>
        <dbReference type="RuleBase" id="RU003755"/>
    </source>
</evidence>
<feature type="transmembrane region" description="Helical" evidence="8">
    <location>
        <begin position="485"/>
        <end position="506"/>
    </location>
</feature>
<evidence type="ECO:0000313" key="9">
    <source>
        <dbReference type="EMBL" id="MFC4349019.1"/>
    </source>
</evidence>
<keyword evidence="6 8" id="KW-0472">Membrane</keyword>
<dbReference type="InterPro" id="IPR018456">
    <property type="entry name" value="PTR2_symporter_CS"/>
</dbReference>
<keyword evidence="5 8" id="KW-1133">Transmembrane helix</keyword>
<feature type="transmembrane region" description="Helical" evidence="8">
    <location>
        <begin position="375"/>
        <end position="394"/>
    </location>
</feature>
<feature type="transmembrane region" description="Helical" evidence="8">
    <location>
        <begin position="345"/>
        <end position="363"/>
    </location>
</feature>
<evidence type="ECO:0000256" key="5">
    <source>
        <dbReference type="ARBA" id="ARBA00022989"/>
    </source>
</evidence>
<reference evidence="10" key="1">
    <citation type="journal article" date="2019" name="Int. J. Syst. Evol. Microbiol.">
        <title>The Global Catalogue of Microorganisms (GCM) 10K type strain sequencing project: providing services to taxonomists for standard genome sequencing and annotation.</title>
        <authorList>
            <consortium name="The Broad Institute Genomics Platform"/>
            <consortium name="The Broad Institute Genome Sequencing Center for Infectious Disease"/>
            <person name="Wu L."/>
            <person name="Ma J."/>
        </authorList>
    </citation>
    <scope>NUCLEOTIDE SEQUENCE [LARGE SCALE GENOMIC DNA]</scope>
    <source>
        <strain evidence="10">CGMCC 1.15304</strain>
    </source>
</reference>
<evidence type="ECO:0000256" key="6">
    <source>
        <dbReference type="ARBA" id="ARBA00023136"/>
    </source>
</evidence>